<name>A0A4Q9M6D0_9APHY</name>
<feature type="compositionally biased region" description="Gly residues" evidence="1">
    <location>
        <begin position="45"/>
        <end position="54"/>
    </location>
</feature>
<feature type="compositionally biased region" description="Basic and acidic residues" evidence="1">
    <location>
        <begin position="19"/>
        <end position="29"/>
    </location>
</feature>
<evidence type="ECO:0000256" key="1">
    <source>
        <dbReference type="SAM" id="MobiDB-lite"/>
    </source>
</evidence>
<organism evidence="2">
    <name type="scientific">Dichomitus squalens</name>
    <dbReference type="NCBI Taxonomy" id="114155"/>
    <lineage>
        <taxon>Eukaryota</taxon>
        <taxon>Fungi</taxon>
        <taxon>Dikarya</taxon>
        <taxon>Basidiomycota</taxon>
        <taxon>Agaricomycotina</taxon>
        <taxon>Agaricomycetes</taxon>
        <taxon>Polyporales</taxon>
        <taxon>Polyporaceae</taxon>
        <taxon>Dichomitus</taxon>
    </lineage>
</organism>
<gene>
    <name evidence="2" type="ORF">BD311DRAFT_770363</name>
</gene>
<dbReference type="Proteomes" id="UP000292957">
    <property type="component" value="Unassembled WGS sequence"/>
</dbReference>
<proteinExistence type="predicted"/>
<feature type="compositionally biased region" description="Polar residues" evidence="1">
    <location>
        <begin position="34"/>
        <end position="44"/>
    </location>
</feature>
<accession>A0A4Q9M6D0</accession>
<protein>
    <submittedName>
        <fullName evidence="2">Uncharacterized protein</fullName>
    </submittedName>
</protein>
<dbReference type="EMBL" id="ML143541">
    <property type="protein sequence ID" value="TBU22449.1"/>
    <property type="molecule type" value="Genomic_DNA"/>
</dbReference>
<dbReference type="AlphaFoldDB" id="A0A4Q9M6D0"/>
<evidence type="ECO:0000313" key="2">
    <source>
        <dbReference type="EMBL" id="TBU22449.1"/>
    </source>
</evidence>
<sequence>MTPTSKRPLNVSFISYARSSRDSFDRGRADSPTFPDSASNTWQTPGGGGAAKTL</sequence>
<reference evidence="2" key="1">
    <citation type="submission" date="2019-01" db="EMBL/GenBank/DDBJ databases">
        <title>Draft genome sequences of three monokaryotic isolates of the white-rot basidiomycete fungus Dichomitus squalens.</title>
        <authorList>
            <consortium name="DOE Joint Genome Institute"/>
            <person name="Lopez S.C."/>
            <person name="Andreopoulos B."/>
            <person name="Pangilinan J."/>
            <person name="Lipzen A."/>
            <person name="Riley R."/>
            <person name="Ahrendt S."/>
            <person name="Ng V."/>
            <person name="Barry K."/>
            <person name="Daum C."/>
            <person name="Grigoriev I.V."/>
            <person name="Hilden K.S."/>
            <person name="Makela M.R."/>
            <person name="de Vries R.P."/>
        </authorList>
    </citation>
    <scope>NUCLEOTIDE SEQUENCE [LARGE SCALE GENOMIC DNA]</scope>
    <source>
        <strain evidence="2">OM18370.1</strain>
    </source>
</reference>
<feature type="region of interest" description="Disordered" evidence="1">
    <location>
        <begin position="19"/>
        <end position="54"/>
    </location>
</feature>